<keyword evidence="3" id="KW-1185">Reference proteome</keyword>
<proteinExistence type="predicted"/>
<protein>
    <submittedName>
        <fullName evidence="2">Uncharacterized protein</fullName>
    </submittedName>
</protein>
<dbReference type="Proteomes" id="UP001187343">
    <property type="component" value="Unassembled WGS sequence"/>
</dbReference>
<dbReference type="AlphaFoldDB" id="A0AA88P9N6"/>
<evidence type="ECO:0000313" key="2">
    <source>
        <dbReference type="EMBL" id="KAK2878538.1"/>
    </source>
</evidence>
<accession>A0AA88P9N6</accession>
<name>A0AA88P9N6_9TELE</name>
<feature type="region of interest" description="Disordered" evidence="1">
    <location>
        <begin position="1"/>
        <end position="23"/>
    </location>
</feature>
<sequence length="181" mass="20037">MLSDSGHAGLTARDVTPGGQEKCTHHPQFVNIREGRRLCGNGPLESACTQRIIRYRPNYPQLDANPAFSWRVRGIERPFLARGCVGDCNCDSIRSAAWDFDPDPVDNRHHGPTDTYAHISIHSKPQPPTLPKDPKALVRFLSQGSALHIQKISPNTRPFRPQSAVGSEVVLELSVSRVRQG</sequence>
<comment type="caution">
    <text evidence="2">The sequence shown here is derived from an EMBL/GenBank/DDBJ whole genome shotgun (WGS) entry which is preliminary data.</text>
</comment>
<evidence type="ECO:0000256" key="1">
    <source>
        <dbReference type="SAM" id="MobiDB-lite"/>
    </source>
</evidence>
<organism evidence="2 3">
    <name type="scientific">Cirrhinus molitorella</name>
    <name type="common">mud carp</name>
    <dbReference type="NCBI Taxonomy" id="172907"/>
    <lineage>
        <taxon>Eukaryota</taxon>
        <taxon>Metazoa</taxon>
        <taxon>Chordata</taxon>
        <taxon>Craniata</taxon>
        <taxon>Vertebrata</taxon>
        <taxon>Euteleostomi</taxon>
        <taxon>Actinopterygii</taxon>
        <taxon>Neopterygii</taxon>
        <taxon>Teleostei</taxon>
        <taxon>Ostariophysi</taxon>
        <taxon>Cypriniformes</taxon>
        <taxon>Cyprinidae</taxon>
        <taxon>Labeoninae</taxon>
        <taxon>Labeonini</taxon>
        <taxon>Cirrhinus</taxon>
    </lineage>
</organism>
<dbReference type="EMBL" id="JAUYZG010000019">
    <property type="protein sequence ID" value="KAK2878538.1"/>
    <property type="molecule type" value="Genomic_DNA"/>
</dbReference>
<reference evidence="2" key="1">
    <citation type="submission" date="2023-08" db="EMBL/GenBank/DDBJ databases">
        <title>Chromosome-level Genome Assembly of mud carp (Cirrhinus molitorella).</title>
        <authorList>
            <person name="Liu H."/>
        </authorList>
    </citation>
    <scope>NUCLEOTIDE SEQUENCE</scope>
    <source>
        <strain evidence="2">Prfri</strain>
        <tissue evidence="2">Muscle</tissue>
    </source>
</reference>
<gene>
    <name evidence="2" type="ORF">Q8A67_019329</name>
</gene>
<evidence type="ECO:0000313" key="3">
    <source>
        <dbReference type="Proteomes" id="UP001187343"/>
    </source>
</evidence>